<organism evidence="1 2">
    <name type="scientific">Portunus trituberculatus</name>
    <name type="common">Swimming crab</name>
    <name type="synonym">Neptunus trituberculatus</name>
    <dbReference type="NCBI Taxonomy" id="210409"/>
    <lineage>
        <taxon>Eukaryota</taxon>
        <taxon>Metazoa</taxon>
        <taxon>Ecdysozoa</taxon>
        <taxon>Arthropoda</taxon>
        <taxon>Crustacea</taxon>
        <taxon>Multicrustacea</taxon>
        <taxon>Malacostraca</taxon>
        <taxon>Eumalacostraca</taxon>
        <taxon>Eucarida</taxon>
        <taxon>Decapoda</taxon>
        <taxon>Pleocyemata</taxon>
        <taxon>Brachyura</taxon>
        <taxon>Eubrachyura</taxon>
        <taxon>Portunoidea</taxon>
        <taxon>Portunidae</taxon>
        <taxon>Portuninae</taxon>
        <taxon>Portunus</taxon>
    </lineage>
</organism>
<sequence>MRHLQIVPPPSSPGKIFMSQDLIDCIHVLVRVDAVHPTLSQPYQGPYRVLRRIVNLQATPL</sequence>
<name>A0A5B7K3V7_PORTR</name>
<evidence type="ECO:0000313" key="2">
    <source>
        <dbReference type="Proteomes" id="UP000324222"/>
    </source>
</evidence>
<protein>
    <submittedName>
        <fullName evidence="1">Uncharacterized protein</fullName>
    </submittedName>
</protein>
<dbReference type="AlphaFoldDB" id="A0A5B7K3V7"/>
<gene>
    <name evidence="1" type="ORF">E2C01_094700</name>
</gene>
<proteinExistence type="predicted"/>
<dbReference type="EMBL" id="VSRR010117730">
    <property type="protein sequence ID" value="MPC99294.1"/>
    <property type="molecule type" value="Genomic_DNA"/>
</dbReference>
<accession>A0A5B7K3V7</accession>
<comment type="caution">
    <text evidence="1">The sequence shown here is derived from an EMBL/GenBank/DDBJ whole genome shotgun (WGS) entry which is preliminary data.</text>
</comment>
<keyword evidence="2" id="KW-1185">Reference proteome</keyword>
<evidence type="ECO:0000313" key="1">
    <source>
        <dbReference type="EMBL" id="MPC99294.1"/>
    </source>
</evidence>
<dbReference type="Proteomes" id="UP000324222">
    <property type="component" value="Unassembled WGS sequence"/>
</dbReference>
<reference evidence="1 2" key="1">
    <citation type="submission" date="2019-05" db="EMBL/GenBank/DDBJ databases">
        <title>Another draft genome of Portunus trituberculatus and its Hox gene families provides insights of decapod evolution.</title>
        <authorList>
            <person name="Jeong J.-H."/>
            <person name="Song I."/>
            <person name="Kim S."/>
            <person name="Choi T."/>
            <person name="Kim D."/>
            <person name="Ryu S."/>
            <person name="Kim W."/>
        </authorList>
    </citation>
    <scope>NUCLEOTIDE SEQUENCE [LARGE SCALE GENOMIC DNA]</scope>
    <source>
        <tissue evidence="1">Muscle</tissue>
    </source>
</reference>